<organism evidence="2 3">
    <name type="scientific">Heterodera schachtii</name>
    <name type="common">Sugarbeet cyst nematode worm</name>
    <name type="synonym">Tylenchus schachtii</name>
    <dbReference type="NCBI Taxonomy" id="97005"/>
    <lineage>
        <taxon>Eukaryota</taxon>
        <taxon>Metazoa</taxon>
        <taxon>Ecdysozoa</taxon>
        <taxon>Nematoda</taxon>
        <taxon>Chromadorea</taxon>
        <taxon>Rhabditida</taxon>
        <taxon>Tylenchina</taxon>
        <taxon>Tylenchomorpha</taxon>
        <taxon>Tylenchoidea</taxon>
        <taxon>Heteroderidae</taxon>
        <taxon>Heteroderinae</taxon>
        <taxon>Heterodera</taxon>
    </lineage>
</organism>
<dbReference type="AlphaFoldDB" id="A0ABD2JBX7"/>
<evidence type="ECO:0000313" key="3">
    <source>
        <dbReference type="Proteomes" id="UP001620645"/>
    </source>
</evidence>
<protein>
    <submittedName>
        <fullName evidence="2">Uncharacterized protein</fullName>
    </submittedName>
</protein>
<comment type="caution">
    <text evidence="2">The sequence shown here is derived from an EMBL/GenBank/DDBJ whole genome shotgun (WGS) entry which is preliminary data.</text>
</comment>
<accession>A0ABD2JBX7</accession>
<name>A0ABD2JBX7_HETSC</name>
<feature type="chain" id="PRO_5044821528" evidence="1">
    <location>
        <begin position="20"/>
        <end position="155"/>
    </location>
</feature>
<dbReference type="EMBL" id="JBICCN010000168">
    <property type="protein sequence ID" value="KAL3088070.1"/>
    <property type="molecule type" value="Genomic_DNA"/>
</dbReference>
<proteinExistence type="predicted"/>
<evidence type="ECO:0000313" key="2">
    <source>
        <dbReference type="EMBL" id="KAL3088070.1"/>
    </source>
</evidence>
<sequence>MEFLFRFHFLFGGVSFCVATQPYSLKCEDKRMFKGQWNYTYYRQMNYGTGHCHSYEEHLQCIEFKCSIGNDGLTLSLVRGCQQEMNSDMDCDELTKQCIEDGGKPSKCGKCRGQMDIPCNHGIRPTIACLSGRVNANESAIGLTTRVVLHHELLQ</sequence>
<feature type="signal peptide" evidence="1">
    <location>
        <begin position="1"/>
        <end position="19"/>
    </location>
</feature>
<evidence type="ECO:0000256" key="1">
    <source>
        <dbReference type="SAM" id="SignalP"/>
    </source>
</evidence>
<gene>
    <name evidence="2" type="ORF">niasHS_009356</name>
</gene>
<reference evidence="2 3" key="1">
    <citation type="submission" date="2024-10" db="EMBL/GenBank/DDBJ databases">
        <authorList>
            <person name="Kim D."/>
        </authorList>
    </citation>
    <scope>NUCLEOTIDE SEQUENCE [LARGE SCALE GENOMIC DNA]</scope>
    <source>
        <strain evidence="2">Taebaek</strain>
    </source>
</reference>
<keyword evidence="3" id="KW-1185">Reference proteome</keyword>
<keyword evidence="1" id="KW-0732">Signal</keyword>
<dbReference type="Proteomes" id="UP001620645">
    <property type="component" value="Unassembled WGS sequence"/>
</dbReference>